<protein>
    <submittedName>
        <fullName evidence="5">4-hydroxy-2-oxoheptanedioate aldolase</fullName>
    </submittedName>
</protein>
<evidence type="ECO:0000256" key="3">
    <source>
        <dbReference type="ARBA" id="ARBA00023239"/>
    </source>
</evidence>
<evidence type="ECO:0000259" key="4">
    <source>
        <dbReference type="Pfam" id="PF03328"/>
    </source>
</evidence>
<keyword evidence="6" id="KW-1185">Reference proteome</keyword>
<reference evidence="6" key="1">
    <citation type="submission" date="2018-05" db="EMBL/GenBank/DDBJ databases">
        <authorList>
            <person name="Deangelis K."/>
            <person name="Huntemann M."/>
            <person name="Clum A."/>
            <person name="Pillay M."/>
            <person name="Palaniappan K."/>
            <person name="Varghese N."/>
            <person name="Mikhailova N."/>
            <person name="Stamatis D."/>
            <person name="Reddy T."/>
            <person name="Daum C."/>
            <person name="Shapiro N."/>
            <person name="Ivanova N."/>
            <person name="Kyrpides N."/>
            <person name="Woyke T."/>
        </authorList>
    </citation>
    <scope>NUCLEOTIDE SEQUENCE [LARGE SCALE GENOMIC DNA]</scope>
    <source>
        <strain evidence="6">GAS496</strain>
    </source>
</reference>
<reference evidence="5 6" key="2">
    <citation type="submission" date="2018-06" db="EMBL/GenBank/DDBJ databases">
        <title>Sequencing of bacterial isolates from soil warming experiment in Harvard Forest, Massachusetts, USA.</title>
        <authorList>
            <person name="Deangelis K.PhD."/>
        </authorList>
    </citation>
    <scope>NUCLEOTIDE SEQUENCE [LARGE SCALE GENOMIC DNA]</scope>
    <source>
        <strain evidence="5 6">GAS496</strain>
    </source>
</reference>
<dbReference type="OrthoDB" id="3353438at2"/>
<comment type="similarity">
    <text evidence="1">Belongs to the HpcH/HpaI aldolase family.</text>
</comment>
<dbReference type="SUPFAM" id="SSF51621">
    <property type="entry name" value="Phosphoenolpyruvate/pyruvate domain"/>
    <property type="match status" value="1"/>
</dbReference>
<dbReference type="InterPro" id="IPR040442">
    <property type="entry name" value="Pyrv_kinase-like_dom_sf"/>
</dbReference>
<dbReference type="RefSeq" id="WP_110320316.1">
    <property type="nucleotide sequence ID" value="NZ_QJJU01000055.1"/>
</dbReference>
<dbReference type="GO" id="GO:0046872">
    <property type="term" value="F:metal ion binding"/>
    <property type="evidence" value="ECO:0007669"/>
    <property type="project" value="UniProtKB-KW"/>
</dbReference>
<dbReference type="PANTHER" id="PTHR30502:SF0">
    <property type="entry name" value="PHOSPHOENOLPYRUVATE CARBOXYLASE FAMILY PROTEIN"/>
    <property type="match status" value="1"/>
</dbReference>
<dbReference type="InterPro" id="IPR050251">
    <property type="entry name" value="HpcH-HpaI_aldolase"/>
</dbReference>
<dbReference type="EMBL" id="QJJU01000055">
    <property type="protein sequence ID" value="PXW95922.1"/>
    <property type="molecule type" value="Genomic_DNA"/>
</dbReference>
<evidence type="ECO:0000256" key="1">
    <source>
        <dbReference type="ARBA" id="ARBA00005568"/>
    </source>
</evidence>
<accession>A0A318H098</accession>
<gene>
    <name evidence="5" type="ORF">C8E89_1554</name>
</gene>
<dbReference type="GO" id="GO:0016832">
    <property type="term" value="F:aldehyde-lyase activity"/>
    <property type="evidence" value="ECO:0007669"/>
    <property type="project" value="TreeGrafter"/>
</dbReference>
<feature type="domain" description="HpcH/HpaI aldolase/citrate lyase" evidence="4">
    <location>
        <begin position="34"/>
        <end position="240"/>
    </location>
</feature>
<dbReference type="InterPro" id="IPR005000">
    <property type="entry name" value="Aldolase/citrate-lyase_domain"/>
</dbReference>
<comment type="caution">
    <text evidence="5">The sequence shown here is derived from an EMBL/GenBank/DDBJ whole genome shotgun (WGS) entry which is preliminary data.</text>
</comment>
<dbReference type="GO" id="GO:0005737">
    <property type="term" value="C:cytoplasm"/>
    <property type="evidence" value="ECO:0007669"/>
    <property type="project" value="TreeGrafter"/>
</dbReference>
<dbReference type="AlphaFoldDB" id="A0A318H098"/>
<name>A0A318H098_9MYCO</name>
<dbReference type="InterPro" id="IPR015813">
    <property type="entry name" value="Pyrv/PenolPyrv_kinase-like_dom"/>
</dbReference>
<dbReference type="Pfam" id="PF03328">
    <property type="entry name" value="HpcH_HpaI"/>
    <property type="match status" value="1"/>
</dbReference>
<keyword evidence="3" id="KW-0456">Lyase</keyword>
<evidence type="ECO:0000313" key="5">
    <source>
        <dbReference type="EMBL" id="PXW95922.1"/>
    </source>
</evidence>
<dbReference type="Proteomes" id="UP000247781">
    <property type="component" value="Unassembled WGS sequence"/>
</dbReference>
<dbReference type="Gene3D" id="3.20.20.60">
    <property type="entry name" value="Phosphoenolpyruvate-binding domains"/>
    <property type="match status" value="1"/>
</dbReference>
<proteinExistence type="inferred from homology"/>
<evidence type="ECO:0000256" key="2">
    <source>
        <dbReference type="ARBA" id="ARBA00022723"/>
    </source>
</evidence>
<sequence length="255" mass="26779">MTANPIPTSRLRQRWAAGANTVGGCLFLGSSFAAEVVGAQDLDFVVVDCQHGLIGLQAMTDVLGALSRMSPVPLVRVPSIEAGWVGRALDAGAEGVIVPMVNSRREAEAAVAACRYPPDGVRSFGPVRSSPHVGFEPAVVNKNILCLPMIETRSALDSIDDILSVPGLDGCYIGPADLAIGLGLQPFQDSEPTLDAAIETVYEAGRRHGITVGIHAYSGEHANTYLRRGFRMVTAVSDLQAMGVGLASEIAKART</sequence>
<dbReference type="PANTHER" id="PTHR30502">
    <property type="entry name" value="2-KETO-3-DEOXY-L-RHAMNONATE ALDOLASE"/>
    <property type="match status" value="1"/>
</dbReference>
<evidence type="ECO:0000313" key="6">
    <source>
        <dbReference type="Proteomes" id="UP000247781"/>
    </source>
</evidence>
<organism evidence="5 6">
    <name type="scientific">Mycolicibacterium moriokaense</name>
    <dbReference type="NCBI Taxonomy" id="39691"/>
    <lineage>
        <taxon>Bacteria</taxon>
        <taxon>Bacillati</taxon>
        <taxon>Actinomycetota</taxon>
        <taxon>Actinomycetes</taxon>
        <taxon>Mycobacteriales</taxon>
        <taxon>Mycobacteriaceae</taxon>
        <taxon>Mycolicibacterium</taxon>
    </lineage>
</organism>
<keyword evidence="2" id="KW-0479">Metal-binding</keyword>